<dbReference type="GeneID" id="30026942"/>
<evidence type="ECO:0000313" key="3">
    <source>
        <dbReference type="EMBL" id="OBA22522.1"/>
    </source>
</evidence>
<evidence type="ECO:0000313" key="4">
    <source>
        <dbReference type="Proteomes" id="UP000092555"/>
    </source>
</evidence>
<evidence type="ECO:0008006" key="5">
    <source>
        <dbReference type="Google" id="ProtNLM"/>
    </source>
</evidence>
<protein>
    <recommendedName>
        <fullName evidence="5">Transcription factor domain-containing protein</fullName>
    </recommendedName>
</protein>
<dbReference type="AlphaFoldDB" id="A0A1A0HF51"/>
<keyword evidence="4" id="KW-1185">Reference proteome</keyword>
<dbReference type="OrthoDB" id="3986620at2759"/>
<feature type="compositionally biased region" description="Basic and acidic residues" evidence="1">
    <location>
        <begin position="288"/>
        <end position="304"/>
    </location>
</feature>
<sequence>MAQFECFAAALLFAVVPQTQAPQGLLTDYLYVTQALDQEILDSTYFALRGAVLQSAGECLAAWEIRLLILLFSGQLARAKREAVALNNALYLRENPGANRASLASTPFKHPANTPPSPGTGGSRHGPAVLPVYPLPNNNDGQIPDSLLMLMVSLKAAPSLARVNEIYRLCYQKRLKGDRENAGVFVGTGNGLQARLMALAYAVIAVLFVTRNHATLVSFLASLRGDLQEAIARNRRGDASPKGAAWTGNAETERKEGTETEKTDITKAERSDITEAERSGFTGTESSETGKIENTEAEKIEGTETVKIENAETEINAEPEINVETEVNSETKVDSRTEIDSENKVNIETGIDSENKINIETGINSETEIIESTESANDAATQTDHAATESRHITTERPENSKNPGTPGGLQNRPHVAGEPPNASPSSVTNLHEYYSHATLLWVLAKIQVRRASQSAPAEWGPLYEPQLALVCKATWTAVLVVTGKIAPQINGDIVHVDACRKKPSVEDLAGLVDQDLFSVRTVCCLLAHWSVAATYTSSLSETTFSTDLGRVYAHVLARWDGQFNKFYGLE</sequence>
<dbReference type="EMBL" id="LXTC01000002">
    <property type="protein sequence ID" value="OBA22522.1"/>
    <property type="molecule type" value="Genomic_DNA"/>
</dbReference>
<feature type="region of interest" description="Disordered" evidence="1">
    <location>
        <begin position="374"/>
        <end position="425"/>
    </location>
</feature>
<keyword evidence="2" id="KW-0732">Signal</keyword>
<reference evidence="3 4" key="1">
    <citation type="submission" date="2016-05" db="EMBL/GenBank/DDBJ databases">
        <title>Comparative genomics of biotechnologically important yeasts.</title>
        <authorList>
            <consortium name="DOE Joint Genome Institute"/>
            <person name="Riley R."/>
            <person name="Haridas S."/>
            <person name="Wolfe K.H."/>
            <person name="Lopes M.R."/>
            <person name="Hittinger C.T."/>
            <person name="Goker M."/>
            <person name="Salamov A."/>
            <person name="Wisecaver J."/>
            <person name="Long T.M."/>
            <person name="Aerts A.L."/>
            <person name="Barry K."/>
            <person name="Choi C."/>
            <person name="Clum A."/>
            <person name="Coughlan A.Y."/>
            <person name="Deshpande S."/>
            <person name="Douglass A.P."/>
            <person name="Hanson S.J."/>
            <person name="Klenk H.-P."/>
            <person name="LaButti K."/>
            <person name="Lapidus A."/>
            <person name="Lindquist E."/>
            <person name="Lipzen A."/>
            <person name="Meier-kolthoff J.P."/>
            <person name="Ohm R.A."/>
            <person name="Otillar R.P."/>
            <person name="Pangilinan J."/>
            <person name="Peng Y."/>
            <person name="Rokas A."/>
            <person name="Rosa C.A."/>
            <person name="Scheuner C."/>
            <person name="Sibirny A.A."/>
            <person name="Slot J.C."/>
            <person name="Stielow J.B."/>
            <person name="Sun H."/>
            <person name="Kurtzman C.P."/>
            <person name="Blackwell M."/>
            <person name="Grigoriev I.V."/>
            <person name="Jeffries T.W."/>
        </authorList>
    </citation>
    <scope>NUCLEOTIDE SEQUENCE [LARGE SCALE GENOMIC DNA]</scope>
    <source>
        <strain evidence="3 4">NRRL YB-4993</strain>
    </source>
</reference>
<dbReference type="Proteomes" id="UP000092555">
    <property type="component" value="Unassembled WGS sequence"/>
</dbReference>
<feature type="region of interest" description="Disordered" evidence="1">
    <location>
        <begin position="234"/>
        <end position="304"/>
    </location>
</feature>
<feature type="region of interest" description="Disordered" evidence="1">
    <location>
        <begin position="102"/>
        <end position="130"/>
    </location>
</feature>
<dbReference type="RefSeq" id="XP_018713018.1">
    <property type="nucleotide sequence ID" value="XM_018853966.1"/>
</dbReference>
<feature type="compositionally biased region" description="Basic and acidic residues" evidence="1">
    <location>
        <begin position="386"/>
        <end position="400"/>
    </location>
</feature>
<gene>
    <name evidence="3" type="ORF">METBIDRAFT_11348</name>
</gene>
<evidence type="ECO:0000256" key="2">
    <source>
        <dbReference type="SAM" id="SignalP"/>
    </source>
</evidence>
<name>A0A1A0HF51_9ASCO</name>
<comment type="caution">
    <text evidence="3">The sequence shown here is derived from an EMBL/GenBank/DDBJ whole genome shotgun (WGS) entry which is preliminary data.</text>
</comment>
<evidence type="ECO:0000256" key="1">
    <source>
        <dbReference type="SAM" id="MobiDB-lite"/>
    </source>
</evidence>
<organism evidence="3 4">
    <name type="scientific">Metschnikowia bicuspidata var. bicuspidata NRRL YB-4993</name>
    <dbReference type="NCBI Taxonomy" id="869754"/>
    <lineage>
        <taxon>Eukaryota</taxon>
        <taxon>Fungi</taxon>
        <taxon>Dikarya</taxon>
        <taxon>Ascomycota</taxon>
        <taxon>Saccharomycotina</taxon>
        <taxon>Pichiomycetes</taxon>
        <taxon>Metschnikowiaceae</taxon>
        <taxon>Metschnikowia</taxon>
    </lineage>
</organism>
<feature type="chain" id="PRO_5008291780" description="Transcription factor domain-containing protein" evidence="2">
    <location>
        <begin position="22"/>
        <end position="571"/>
    </location>
</feature>
<feature type="signal peptide" evidence="2">
    <location>
        <begin position="1"/>
        <end position="21"/>
    </location>
</feature>
<feature type="compositionally biased region" description="Basic and acidic residues" evidence="1">
    <location>
        <begin position="251"/>
        <end position="278"/>
    </location>
</feature>
<accession>A0A1A0HF51</accession>
<proteinExistence type="predicted"/>